<dbReference type="Proteomes" id="UP001314263">
    <property type="component" value="Unassembled WGS sequence"/>
</dbReference>
<feature type="transmembrane region" description="Helical" evidence="1">
    <location>
        <begin position="137"/>
        <end position="158"/>
    </location>
</feature>
<dbReference type="AlphaFoldDB" id="A0AAV1I3M0"/>
<gene>
    <name evidence="2" type="ORF">CVIRNUC_004881</name>
</gene>
<comment type="caution">
    <text evidence="2">The sequence shown here is derived from an EMBL/GenBank/DDBJ whole genome shotgun (WGS) entry which is preliminary data.</text>
</comment>
<protein>
    <submittedName>
        <fullName evidence="2">Uncharacterized protein</fullName>
    </submittedName>
</protein>
<evidence type="ECO:0000313" key="3">
    <source>
        <dbReference type="Proteomes" id="UP001314263"/>
    </source>
</evidence>
<proteinExistence type="predicted"/>
<keyword evidence="3" id="KW-1185">Reference proteome</keyword>
<organism evidence="2 3">
    <name type="scientific">Coccomyxa viridis</name>
    <dbReference type="NCBI Taxonomy" id="1274662"/>
    <lineage>
        <taxon>Eukaryota</taxon>
        <taxon>Viridiplantae</taxon>
        <taxon>Chlorophyta</taxon>
        <taxon>core chlorophytes</taxon>
        <taxon>Trebouxiophyceae</taxon>
        <taxon>Trebouxiophyceae incertae sedis</taxon>
        <taxon>Coccomyxaceae</taxon>
        <taxon>Coccomyxa</taxon>
    </lineage>
</organism>
<dbReference type="PANTHER" id="PTHR36784">
    <property type="entry name" value="HISTONE-LYSINE N-METHYLTRANSFERASE"/>
    <property type="match status" value="1"/>
</dbReference>
<keyword evidence="1" id="KW-1133">Transmembrane helix</keyword>
<feature type="transmembrane region" description="Helical" evidence="1">
    <location>
        <begin position="52"/>
        <end position="72"/>
    </location>
</feature>
<reference evidence="2 3" key="1">
    <citation type="submission" date="2023-10" db="EMBL/GenBank/DDBJ databases">
        <authorList>
            <person name="Maclean D."/>
            <person name="Macfadyen A."/>
        </authorList>
    </citation>
    <scope>NUCLEOTIDE SEQUENCE [LARGE SCALE GENOMIC DNA]</scope>
</reference>
<keyword evidence="1" id="KW-0472">Membrane</keyword>
<keyword evidence="1" id="KW-0812">Transmembrane</keyword>
<accession>A0AAV1I3M0</accession>
<name>A0AAV1I3M0_9CHLO</name>
<evidence type="ECO:0000256" key="1">
    <source>
        <dbReference type="SAM" id="Phobius"/>
    </source>
</evidence>
<feature type="transmembrane region" description="Helical" evidence="1">
    <location>
        <begin position="92"/>
        <end position="112"/>
    </location>
</feature>
<feature type="transmembrane region" description="Helical" evidence="1">
    <location>
        <begin position="178"/>
        <end position="202"/>
    </location>
</feature>
<sequence>MVVHANVSLRQRKHKLDTLLEMDEPLEEECQEDVVSMLECEAMNHCHRWQSAMAVLSFTLGLLMIIAGVRQLLHPWDLQHHAFFNGALSDTWVSAGELLSGASYILTGCLFFKHFSLPNCHVTGPAAAKAGQRGQTLLSLPTMVVAFGAAISLLWAHAIYDTLKVHDRPGSSMLQYSWLPLGPALYAFLACQVSGMLGSTLADTQKLRQQMYAHKTA</sequence>
<dbReference type="EMBL" id="CAUYUE010000006">
    <property type="protein sequence ID" value="CAK0779890.1"/>
    <property type="molecule type" value="Genomic_DNA"/>
</dbReference>
<dbReference type="PANTHER" id="PTHR36784:SF1">
    <property type="entry name" value="HISTONE-LYSINE N-METHYLTRANSFERASE"/>
    <property type="match status" value="1"/>
</dbReference>
<evidence type="ECO:0000313" key="2">
    <source>
        <dbReference type="EMBL" id="CAK0779890.1"/>
    </source>
</evidence>